<dbReference type="RefSeq" id="WP_254087213.1">
    <property type="nucleotide sequence ID" value="NZ_JAHESE010000038.1"/>
</dbReference>
<gene>
    <name evidence="1" type="ORF">KK062_25595</name>
</gene>
<comment type="caution">
    <text evidence="1">The sequence shown here is derived from an EMBL/GenBank/DDBJ whole genome shotgun (WGS) entry which is preliminary data.</text>
</comment>
<dbReference type="Pfam" id="PF13432">
    <property type="entry name" value="TPR_16"/>
    <property type="match status" value="1"/>
</dbReference>
<evidence type="ECO:0000313" key="2">
    <source>
        <dbReference type="Proteomes" id="UP001319080"/>
    </source>
</evidence>
<keyword evidence="2" id="KW-1185">Reference proteome</keyword>
<reference evidence="1 2" key="1">
    <citation type="submission" date="2021-05" db="EMBL/GenBank/DDBJ databases">
        <title>A Polyphasic approach of four new species of the genus Ohtaekwangia: Ohtaekwangia histidinii sp. nov., Ohtaekwangia cretensis sp. nov., Ohtaekwangia indiensis sp. nov., Ohtaekwangia reichenbachii sp. nov. from diverse environment.</title>
        <authorList>
            <person name="Octaviana S."/>
        </authorList>
    </citation>
    <scope>NUCLEOTIDE SEQUENCE [LARGE SCALE GENOMIC DNA]</scope>
    <source>
        <strain evidence="1 2">PWU5</strain>
    </source>
</reference>
<accession>A0AAP2GVZ6</accession>
<protein>
    <recommendedName>
        <fullName evidence="3">Tetratricopeptide repeat protein</fullName>
    </recommendedName>
</protein>
<dbReference type="EMBL" id="JAHESE010000038">
    <property type="protein sequence ID" value="MBT1711643.1"/>
    <property type="molecule type" value="Genomic_DNA"/>
</dbReference>
<dbReference type="AlphaFoldDB" id="A0AAP2GVZ6"/>
<dbReference type="InterPro" id="IPR011990">
    <property type="entry name" value="TPR-like_helical_dom_sf"/>
</dbReference>
<name>A0AAP2GVZ6_9BACT</name>
<dbReference type="SUPFAM" id="SSF48452">
    <property type="entry name" value="TPR-like"/>
    <property type="match status" value="1"/>
</dbReference>
<proteinExistence type="predicted"/>
<organism evidence="1 2">
    <name type="scientific">Dawidia cretensis</name>
    <dbReference type="NCBI Taxonomy" id="2782350"/>
    <lineage>
        <taxon>Bacteria</taxon>
        <taxon>Pseudomonadati</taxon>
        <taxon>Bacteroidota</taxon>
        <taxon>Cytophagia</taxon>
        <taxon>Cytophagales</taxon>
        <taxon>Chryseotaleaceae</taxon>
        <taxon>Dawidia</taxon>
    </lineage>
</organism>
<evidence type="ECO:0000313" key="1">
    <source>
        <dbReference type="EMBL" id="MBT1711643.1"/>
    </source>
</evidence>
<dbReference type="SUPFAM" id="SSF82171">
    <property type="entry name" value="DPP6 N-terminal domain-like"/>
    <property type="match status" value="1"/>
</dbReference>
<dbReference type="Gene3D" id="1.25.40.10">
    <property type="entry name" value="Tetratricopeptide repeat domain"/>
    <property type="match status" value="1"/>
</dbReference>
<dbReference type="Proteomes" id="UP001319080">
    <property type="component" value="Unassembled WGS sequence"/>
</dbReference>
<evidence type="ECO:0008006" key="3">
    <source>
        <dbReference type="Google" id="ProtNLM"/>
    </source>
</evidence>
<sequence length="537" mass="60582">MTKACIVLAIGCLGYLQGVSQATVFSLFQDPLHEADRHFAAGHYAQAATLYTTELARKPNDVATRRKLAQARYRAKDYSGAVAAYDQYLSGTGNTLPWDDLYYYAEANATLGRRAVALDYYKRCLAQQPDHELVAKKIWRLTNLQYLYEDSAHYAVRPLNVNTASGELCAVPYQDGFVFTSNRKGSGIVERFNRKSNAPFYKLYRARWKEDTATHILTVDKPVVFATSLRAGYNTGPMAFYRDDKQMVFVTSSEKAGVNGRRTLGLYFAVAEGKKWKVVSPFPFNSDRYSIHDVSINEDGTVLYFSSDMDGGAGGKDLYTSQWLDGKWTRPRNLGEAINTPLNEAFPYLHNHMLYFSSDGHPGMGQLDIFRAQVQDDGYGEPENIGYPINSPYDDFGLAFDSLGTHGYLSSNRRHGGYDDDVYEVDMDLQTYPFTIACVLKYKEHTWSDRSGVMIWPNARVALMDSGNGKSVFTTQTDATGNFSIMIPYFSKYYVQVTDEEGVEHKASFELNKYQGEASVHEIVIVKDIFKKNNDRK</sequence>